<accession>A0ABT7C0P2</accession>
<sequence>MVTRVKGIYRHGWIELIEPTDDWVEGSSVLVTFAGNNEIDLEAEGINQEEAGRLRASLAAFAEDWESPEMSVYDNYDAAKTNC</sequence>
<dbReference type="RefSeq" id="WP_283759536.1">
    <property type="nucleotide sequence ID" value="NZ_JAQOSQ010000021.1"/>
</dbReference>
<dbReference type="Proteomes" id="UP001232992">
    <property type="component" value="Unassembled WGS sequence"/>
</dbReference>
<dbReference type="EMBL" id="JAQOSQ010000021">
    <property type="protein sequence ID" value="MDJ1184880.1"/>
    <property type="molecule type" value="Genomic_DNA"/>
</dbReference>
<keyword evidence="2" id="KW-1185">Reference proteome</keyword>
<proteinExistence type="predicted"/>
<reference evidence="1 2" key="1">
    <citation type="submission" date="2023-01" db="EMBL/GenBank/DDBJ databases">
        <title>Novel diversity within Roseofilum (Cyanobacteria; Desertifilaceae) from marine benthic mats with descriptions of four novel species.</title>
        <authorList>
            <person name="Wang Y."/>
            <person name="Berthold D.E."/>
            <person name="Hu J."/>
            <person name="Lefler F.W."/>
            <person name="Laughinghouse H.D. IV."/>
        </authorList>
    </citation>
    <scope>NUCLEOTIDE SEQUENCE [LARGE SCALE GENOMIC DNA]</scope>
    <source>
        <strain evidence="1 2">BLCC-M143</strain>
    </source>
</reference>
<name>A0ABT7C0P2_9CYAN</name>
<organism evidence="1 2">
    <name type="scientific">Roseofilum casamattae BLCC-M143</name>
    <dbReference type="NCBI Taxonomy" id="3022442"/>
    <lineage>
        <taxon>Bacteria</taxon>
        <taxon>Bacillati</taxon>
        <taxon>Cyanobacteriota</taxon>
        <taxon>Cyanophyceae</taxon>
        <taxon>Desertifilales</taxon>
        <taxon>Desertifilaceae</taxon>
        <taxon>Roseofilum</taxon>
        <taxon>Roseofilum casamattae</taxon>
    </lineage>
</organism>
<evidence type="ECO:0000313" key="2">
    <source>
        <dbReference type="Proteomes" id="UP001232992"/>
    </source>
</evidence>
<evidence type="ECO:0000313" key="1">
    <source>
        <dbReference type="EMBL" id="MDJ1184880.1"/>
    </source>
</evidence>
<protein>
    <submittedName>
        <fullName evidence="1">Uncharacterized protein</fullName>
    </submittedName>
</protein>
<gene>
    <name evidence="1" type="ORF">PMH09_16960</name>
</gene>
<comment type="caution">
    <text evidence="1">The sequence shown here is derived from an EMBL/GenBank/DDBJ whole genome shotgun (WGS) entry which is preliminary data.</text>
</comment>